<name>A0ABW6BBT9_9SPHI</name>
<feature type="transmembrane region" description="Helical" evidence="2">
    <location>
        <begin position="44"/>
        <end position="67"/>
    </location>
</feature>
<dbReference type="EC" id="2.7.13.3" evidence="4"/>
<reference evidence="5" key="1">
    <citation type="journal article" date="2019" name="Int. J. Syst. Evol. Microbiol.">
        <title>The Global Catalogue of Microorganisms (GCM) 10K type strain sequencing project: providing services to taxonomists for standard genome sequencing and annotation.</title>
        <authorList>
            <consortium name="The Broad Institute Genomics Platform"/>
            <consortium name="The Broad Institute Genome Sequencing Center for Infectious Disease"/>
            <person name="Wu L."/>
            <person name="Ma J."/>
        </authorList>
    </citation>
    <scope>NUCLEOTIDE SEQUENCE [LARGE SCALE GENOMIC DNA]</scope>
    <source>
        <strain evidence="5">KCTC 23098</strain>
    </source>
</reference>
<comment type="caution">
    <text evidence="4">The sequence shown here is derived from an EMBL/GenBank/DDBJ whole genome shotgun (WGS) entry which is preliminary data.</text>
</comment>
<dbReference type="GO" id="GO:0004673">
    <property type="term" value="F:protein histidine kinase activity"/>
    <property type="evidence" value="ECO:0007669"/>
    <property type="project" value="UniProtKB-EC"/>
</dbReference>
<dbReference type="Proteomes" id="UP001597560">
    <property type="component" value="Unassembled WGS sequence"/>
</dbReference>
<feature type="domain" description="Signal transduction histidine kinase internal region" evidence="3">
    <location>
        <begin position="153"/>
        <end position="232"/>
    </location>
</feature>
<feature type="transmembrane region" description="Helical" evidence="2">
    <location>
        <begin position="7"/>
        <end position="24"/>
    </location>
</feature>
<accession>A0ABW6BBT9</accession>
<keyword evidence="1" id="KW-0175">Coiled coil</keyword>
<keyword evidence="5" id="KW-1185">Reference proteome</keyword>
<keyword evidence="2" id="KW-1133">Transmembrane helix</keyword>
<dbReference type="InterPro" id="IPR010559">
    <property type="entry name" value="Sig_transdc_His_kin_internal"/>
</dbReference>
<keyword evidence="4" id="KW-0418">Kinase</keyword>
<dbReference type="InterPro" id="IPR050640">
    <property type="entry name" value="Bact_2-comp_sensor_kinase"/>
</dbReference>
<evidence type="ECO:0000256" key="2">
    <source>
        <dbReference type="SAM" id="Phobius"/>
    </source>
</evidence>
<sequence length="334" mass="38679">MLKKYNLWQLLLVSALSAIFVIYPDITWLPFELKWLGNADKTSHIVFFLFRYTFFIGLIFILITSNLRYLKNFSYKKRLGYSILISVFAYALYGAISFLAFTKVRHFGSLVLFQFFIVSVLSSLMGHIVMLYSEKRKKEKQIKELTLQHLQSRYDALTNQINPHFFFNSLNGLTSLIRKKNDEITLAYVDKLSDVFRYILQSDKKGLVSLAEELSFVDSFRYMMEVRFANKLEYHINVDSSKLASSLPVLSILPLLDNVVVHNMIDSDHKMVIDIYLNEQNELVVSSPIYPKLSAPLTNGTGLKNLESRFLLLMSKPIKVENDGIKFTVYLPLK</sequence>
<feature type="coiled-coil region" evidence="1">
    <location>
        <begin position="128"/>
        <end position="160"/>
    </location>
</feature>
<proteinExistence type="predicted"/>
<protein>
    <submittedName>
        <fullName evidence="4">Sensor histidine kinase</fullName>
        <ecNumber evidence="4">2.7.13.3</ecNumber>
    </submittedName>
</protein>
<organism evidence="4 5">
    <name type="scientific">Olivibacter jilunii</name>
    <dbReference type="NCBI Taxonomy" id="985016"/>
    <lineage>
        <taxon>Bacteria</taxon>
        <taxon>Pseudomonadati</taxon>
        <taxon>Bacteroidota</taxon>
        <taxon>Sphingobacteriia</taxon>
        <taxon>Sphingobacteriales</taxon>
        <taxon>Sphingobacteriaceae</taxon>
        <taxon>Olivibacter</taxon>
    </lineage>
</organism>
<dbReference type="PANTHER" id="PTHR34220:SF7">
    <property type="entry name" value="SENSOR HISTIDINE KINASE YPDA"/>
    <property type="match status" value="1"/>
</dbReference>
<keyword evidence="2" id="KW-0472">Membrane</keyword>
<dbReference type="Pfam" id="PF06580">
    <property type="entry name" value="His_kinase"/>
    <property type="match status" value="1"/>
</dbReference>
<keyword evidence="2" id="KW-0812">Transmembrane</keyword>
<dbReference type="EMBL" id="JBHUPA010000038">
    <property type="protein sequence ID" value="MFD2965504.1"/>
    <property type="molecule type" value="Genomic_DNA"/>
</dbReference>
<keyword evidence="4" id="KW-0808">Transferase</keyword>
<gene>
    <name evidence="4" type="ORF">ACFS6J_27140</name>
</gene>
<evidence type="ECO:0000256" key="1">
    <source>
        <dbReference type="SAM" id="Coils"/>
    </source>
</evidence>
<dbReference type="PANTHER" id="PTHR34220">
    <property type="entry name" value="SENSOR HISTIDINE KINASE YPDA"/>
    <property type="match status" value="1"/>
</dbReference>
<evidence type="ECO:0000259" key="3">
    <source>
        <dbReference type="Pfam" id="PF06580"/>
    </source>
</evidence>
<feature type="transmembrane region" description="Helical" evidence="2">
    <location>
        <begin position="79"/>
        <end position="101"/>
    </location>
</feature>
<evidence type="ECO:0000313" key="4">
    <source>
        <dbReference type="EMBL" id="MFD2965504.1"/>
    </source>
</evidence>
<evidence type="ECO:0000313" key="5">
    <source>
        <dbReference type="Proteomes" id="UP001597560"/>
    </source>
</evidence>
<feature type="transmembrane region" description="Helical" evidence="2">
    <location>
        <begin position="107"/>
        <end position="132"/>
    </location>
</feature>